<dbReference type="GO" id="GO:0003676">
    <property type="term" value="F:nucleic acid binding"/>
    <property type="evidence" value="ECO:0007669"/>
    <property type="project" value="InterPro"/>
</dbReference>
<accession>A0A939FE06</accession>
<dbReference type="RefSeq" id="WP_206969194.1">
    <property type="nucleotide sequence ID" value="NZ_BAAAJJ010000004.1"/>
</dbReference>
<dbReference type="InterPro" id="IPR012337">
    <property type="entry name" value="RNaseH-like_sf"/>
</dbReference>
<keyword evidence="4" id="KW-1185">Reference proteome</keyword>
<dbReference type="EMBL" id="JAFLRJ010000593">
    <property type="protein sequence ID" value="MBO0517375.1"/>
    <property type="molecule type" value="Genomic_DNA"/>
</dbReference>
<dbReference type="GO" id="GO:0004523">
    <property type="term" value="F:RNA-DNA hybrid ribonuclease activity"/>
    <property type="evidence" value="ECO:0007669"/>
    <property type="project" value="InterPro"/>
</dbReference>
<dbReference type="Proteomes" id="UP000664167">
    <property type="component" value="Unassembled WGS sequence"/>
</dbReference>
<dbReference type="AlphaFoldDB" id="A0A939FE06"/>
<dbReference type="InterPro" id="IPR036397">
    <property type="entry name" value="RNaseH_sf"/>
</dbReference>
<protein>
    <recommendedName>
        <fullName evidence="2">RNase H type-1 domain-containing protein</fullName>
    </recommendedName>
</protein>
<dbReference type="PROSITE" id="PS50879">
    <property type="entry name" value="RNASE_H_1"/>
    <property type="match status" value="1"/>
</dbReference>
<evidence type="ECO:0000259" key="2">
    <source>
        <dbReference type="PROSITE" id="PS50879"/>
    </source>
</evidence>
<feature type="domain" description="RNase H type-1" evidence="2">
    <location>
        <begin position="121"/>
        <end position="260"/>
    </location>
</feature>
<organism evidence="3 4">
    <name type="scientific">Streptomyces beijiangensis</name>
    <dbReference type="NCBI Taxonomy" id="163361"/>
    <lineage>
        <taxon>Bacteria</taxon>
        <taxon>Bacillati</taxon>
        <taxon>Actinomycetota</taxon>
        <taxon>Actinomycetes</taxon>
        <taxon>Kitasatosporales</taxon>
        <taxon>Streptomycetaceae</taxon>
        <taxon>Streptomyces</taxon>
    </lineage>
</organism>
<name>A0A939FE06_9ACTN</name>
<comment type="caution">
    <text evidence="3">The sequence shown here is derived from an EMBL/GenBank/DDBJ whole genome shotgun (WGS) entry which is preliminary data.</text>
</comment>
<dbReference type="Gene3D" id="3.30.420.10">
    <property type="entry name" value="Ribonuclease H-like superfamily/Ribonuclease H"/>
    <property type="match status" value="1"/>
</dbReference>
<dbReference type="Pfam" id="PF00075">
    <property type="entry name" value="RNase_H"/>
    <property type="match status" value="1"/>
</dbReference>
<dbReference type="SUPFAM" id="SSF53098">
    <property type="entry name" value="Ribonuclease H-like"/>
    <property type="match status" value="1"/>
</dbReference>
<gene>
    <name evidence="3" type="ORF">J0695_37290</name>
</gene>
<evidence type="ECO:0000313" key="4">
    <source>
        <dbReference type="Proteomes" id="UP000664167"/>
    </source>
</evidence>
<proteinExistence type="predicted"/>
<evidence type="ECO:0000256" key="1">
    <source>
        <dbReference type="SAM" id="MobiDB-lite"/>
    </source>
</evidence>
<feature type="region of interest" description="Disordered" evidence="1">
    <location>
        <begin position="118"/>
        <end position="139"/>
    </location>
</feature>
<evidence type="ECO:0000313" key="3">
    <source>
        <dbReference type="EMBL" id="MBO0517375.1"/>
    </source>
</evidence>
<sequence>MTTAVTPLLTALVVAKRAGRRAWALAEAGGWHAEMLCPAGMDHPGALLGAMEVLLRRPALVDRDRVTLLCSDQLLALTLTELAARMPYLTVCSPQDVIGGSLLHSRAREAATRLVREATERRPALTAASDGSHGQHTRDGGWGWLAEDGTYGFGPASCTEPLEAELIGIQELLRAAPRTHDLTVLCDSRAAIHLVGSLAPERPGGPWRFPSSRSARVHGTLIAIRQELTVRPPVALRWVRGHDGHPLNEGADRLALHARRTVSGRVPPATARATAEAIAAEAVARWQESAA</sequence>
<reference evidence="3" key="1">
    <citation type="submission" date="2021-03" db="EMBL/GenBank/DDBJ databases">
        <title>Streptomyces poriferae sp. nov., a novel marine sponge-derived Actinobacteria species with anti-MRSA activity.</title>
        <authorList>
            <person name="Sandoval-Powers M."/>
            <person name="Kralova S."/>
            <person name="Nguyen G.-S."/>
            <person name="Fawwal D."/>
            <person name="Degnes K."/>
            <person name="Klinkenberg G."/>
            <person name="Sletta H."/>
            <person name="Wentzel A."/>
            <person name="Liles M.R."/>
        </authorList>
    </citation>
    <scope>NUCLEOTIDE SEQUENCE</scope>
    <source>
        <strain evidence="3">DSM 41794</strain>
    </source>
</reference>
<dbReference type="InterPro" id="IPR002156">
    <property type="entry name" value="RNaseH_domain"/>
</dbReference>